<gene>
    <name evidence="3" type="ORF">H8692_10005</name>
</gene>
<dbReference type="Gene3D" id="3.10.129.10">
    <property type="entry name" value="Hotdog Thioesterase"/>
    <property type="match status" value="1"/>
</dbReference>
<evidence type="ECO:0000313" key="4">
    <source>
        <dbReference type="Proteomes" id="UP000610862"/>
    </source>
</evidence>
<organism evidence="3 4">
    <name type="scientific">Lentihominibacter hominis</name>
    <dbReference type="NCBI Taxonomy" id="2763645"/>
    <lineage>
        <taxon>Bacteria</taxon>
        <taxon>Bacillati</taxon>
        <taxon>Bacillota</taxon>
        <taxon>Clostridia</taxon>
        <taxon>Peptostreptococcales</taxon>
        <taxon>Anaerovoracaceae</taxon>
        <taxon>Lentihominibacter</taxon>
    </lineage>
</organism>
<dbReference type="InterPro" id="IPR029069">
    <property type="entry name" value="HotDog_dom_sf"/>
</dbReference>
<dbReference type="SUPFAM" id="SSF54637">
    <property type="entry name" value="Thioesterase/thiol ester dehydrase-isomerase"/>
    <property type="match status" value="1"/>
</dbReference>
<dbReference type="InterPro" id="IPR003736">
    <property type="entry name" value="PAAI_dom"/>
</dbReference>
<reference evidence="3" key="1">
    <citation type="submission" date="2020-08" db="EMBL/GenBank/DDBJ databases">
        <title>Genome public.</title>
        <authorList>
            <person name="Liu C."/>
            <person name="Sun Q."/>
        </authorList>
    </citation>
    <scope>NUCLEOTIDE SEQUENCE</scope>
    <source>
        <strain evidence="3">NSJ-24</strain>
    </source>
</reference>
<dbReference type="Proteomes" id="UP000610862">
    <property type="component" value="Unassembled WGS sequence"/>
</dbReference>
<protein>
    <submittedName>
        <fullName evidence="3">PaaI family thioesterase</fullName>
    </submittedName>
</protein>
<proteinExistence type="predicted"/>
<dbReference type="AlphaFoldDB" id="A0A926EB27"/>
<keyword evidence="4" id="KW-1185">Reference proteome</keyword>
<evidence type="ECO:0000259" key="2">
    <source>
        <dbReference type="Pfam" id="PF03061"/>
    </source>
</evidence>
<evidence type="ECO:0000256" key="1">
    <source>
        <dbReference type="ARBA" id="ARBA00022801"/>
    </source>
</evidence>
<dbReference type="EMBL" id="JACRTA010000003">
    <property type="protein sequence ID" value="MBC8569089.1"/>
    <property type="molecule type" value="Genomic_DNA"/>
</dbReference>
<dbReference type="InterPro" id="IPR006683">
    <property type="entry name" value="Thioestr_dom"/>
</dbReference>
<accession>A0A926EB27</accession>
<name>A0A926EB27_9FIRM</name>
<evidence type="ECO:0000313" key="3">
    <source>
        <dbReference type="EMBL" id="MBC8569089.1"/>
    </source>
</evidence>
<dbReference type="NCBIfam" id="TIGR00369">
    <property type="entry name" value="unchar_dom_1"/>
    <property type="match status" value="1"/>
</dbReference>
<dbReference type="Pfam" id="PF03061">
    <property type="entry name" value="4HBT"/>
    <property type="match status" value="1"/>
</dbReference>
<comment type="caution">
    <text evidence="3">The sequence shown here is derived from an EMBL/GenBank/DDBJ whole genome shotgun (WGS) entry which is preliminary data.</text>
</comment>
<feature type="domain" description="Thioesterase" evidence="2">
    <location>
        <begin position="60"/>
        <end position="132"/>
    </location>
</feature>
<dbReference type="RefSeq" id="WP_177270715.1">
    <property type="nucleotide sequence ID" value="NZ_JACRTA010000003.1"/>
</dbReference>
<sequence>MQSKDKVRERMEDITKEIRNNKTVNMNSLLSPEPYGYDEDNLSAQIRFVRKDWERNERGEIHGGAISAMFDTAMGMTVLAYSDSEGVSTADLSVSFIRPFLGDSYIVKTEIIHLGRSLVRVRATAYDEGNGKALASATSNFVHVK</sequence>
<keyword evidence="1" id="KW-0378">Hydrolase</keyword>
<dbReference type="CDD" id="cd03443">
    <property type="entry name" value="PaaI_thioesterase"/>
    <property type="match status" value="1"/>
</dbReference>
<dbReference type="GO" id="GO:0016289">
    <property type="term" value="F:acyl-CoA hydrolase activity"/>
    <property type="evidence" value="ECO:0007669"/>
    <property type="project" value="UniProtKB-ARBA"/>
</dbReference>